<keyword evidence="10" id="KW-0902">Two-component regulatory system</keyword>
<dbReference type="SMART" id="SM00387">
    <property type="entry name" value="HATPase_c"/>
    <property type="match status" value="1"/>
</dbReference>
<evidence type="ECO:0000313" key="16">
    <source>
        <dbReference type="Proteomes" id="UP000186058"/>
    </source>
</evidence>
<keyword evidence="6" id="KW-0808">Transferase</keyword>
<evidence type="ECO:0000256" key="11">
    <source>
        <dbReference type="ARBA" id="ARBA00023136"/>
    </source>
</evidence>
<gene>
    <name evidence="15" type="ORF">A3844_16140</name>
</gene>
<dbReference type="Proteomes" id="UP000186058">
    <property type="component" value="Unassembled WGS sequence"/>
</dbReference>
<evidence type="ECO:0000256" key="4">
    <source>
        <dbReference type="ARBA" id="ARBA00022475"/>
    </source>
</evidence>
<dbReference type="PROSITE" id="PS50885">
    <property type="entry name" value="HAMP"/>
    <property type="match status" value="1"/>
</dbReference>
<dbReference type="Gene3D" id="6.10.340.10">
    <property type="match status" value="1"/>
</dbReference>
<keyword evidence="4" id="KW-1003">Cell membrane</keyword>
<accession>A0ABX3EPQ1</accession>
<evidence type="ECO:0000256" key="3">
    <source>
        <dbReference type="ARBA" id="ARBA00012438"/>
    </source>
</evidence>
<dbReference type="SUPFAM" id="SSF55874">
    <property type="entry name" value="ATPase domain of HSP90 chaperone/DNA topoisomerase II/histidine kinase"/>
    <property type="match status" value="1"/>
</dbReference>
<dbReference type="Pfam" id="PF02518">
    <property type="entry name" value="HATPase_c"/>
    <property type="match status" value="1"/>
</dbReference>
<evidence type="ECO:0000256" key="10">
    <source>
        <dbReference type="ARBA" id="ARBA00023012"/>
    </source>
</evidence>
<dbReference type="SUPFAM" id="SSF158472">
    <property type="entry name" value="HAMP domain-like"/>
    <property type="match status" value="1"/>
</dbReference>
<evidence type="ECO:0000256" key="1">
    <source>
        <dbReference type="ARBA" id="ARBA00000085"/>
    </source>
</evidence>
<keyword evidence="12" id="KW-1133">Transmembrane helix</keyword>
<evidence type="ECO:0000256" key="7">
    <source>
        <dbReference type="ARBA" id="ARBA00022741"/>
    </source>
</evidence>
<evidence type="ECO:0000313" key="15">
    <source>
        <dbReference type="EMBL" id="OKP85461.1"/>
    </source>
</evidence>
<dbReference type="InterPro" id="IPR005467">
    <property type="entry name" value="His_kinase_dom"/>
</dbReference>
<feature type="domain" description="HAMP" evidence="14">
    <location>
        <begin position="291"/>
        <end position="343"/>
    </location>
</feature>
<dbReference type="InterPro" id="IPR003661">
    <property type="entry name" value="HisK_dim/P_dom"/>
</dbReference>
<evidence type="ECO:0000256" key="6">
    <source>
        <dbReference type="ARBA" id="ARBA00022679"/>
    </source>
</evidence>
<evidence type="ECO:0000256" key="8">
    <source>
        <dbReference type="ARBA" id="ARBA00022777"/>
    </source>
</evidence>
<feature type="transmembrane region" description="Helical" evidence="12">
    <location>
        <begin position="270"/>
        <end position="289"/>
    </location>
</feature>
<evidence type="ECO:0000256" key="12">
    <source>
        <dbReference type="SAM" id="Phobius"/>
    </source>
</evidence>
<dbReference type="InterPro" id="IPR003594">
    <property type="entry name" value="HATPase_dom"/>
</dbReference>
<organism evidence="15 16">
    <name type="scientific">Paenibacillus helianthi</name>
    <dbReference type="NCBI Taxonomy" id="1349432"/>
    <lineage>
        <taxon>Bacteria</taxon>
        <taxon>Bacillati</taxon>
        <taxon>Bacillota</taxon>
        <taxon>Bacilli</taxon>
        <taxon>Bacillales</taxon>
        <taxon>Paenibacillaceae</taxon>
        <taxon>Paenibacillus</taxon>
    </lineage>
</organism>
<dbReference type="RefSeq" id="WP_074107970.1">
    <property type="nucleotide sequence ID" value="NZ_LVWI01000044.1"/>
</dbReference>
<dbReference type="SUPFAM" id="SSF47384">
    <property type="entry name" value="Homodimeric domain of signal transducing histidine kinase"/>
    <property type="match status" value="1"/>
</dbReference>
<name>A0ABX3EPQ1_9BACL</name>
<dbReference type="PANTHER" id="PTHR45453:SF3">
    <property type="entry name" value="HISTIDINE KINASE"/>
    <property type="match status" value="1"/>
</dbReference>
<evidence type="ECO:0000259" key="13">
    <source>
        <dbReference type="PROSITE" id="PS50109"/>
    </source>
</evidence>
<reference evidence="15 16" key="1">
    <citation type="submission" date="2016-03" db="EMBL/GenBank/DDBJ databases">
        <authorList>
            <person name="Sant'Anna F.H."/>
            <person name="Ambrosini A."/>
            <person name="Souza R."/>
            <person name="Bach E."/>
            <person name="Fernandes G."/>
            <person name="Balsanelli E."/>
            <person name="Baura V.A."/>
            <person name="Souza E.M."/>
            <person name="Passaglia L."/>
        </authorList>
    </citation>
    <scope>NUCLEOTIDE SEQUENCE [LARGE SCALE GENOMIC DNA]</scope>
    <source>
        <strain evidence="15 16">P26E</strain>
    </source>
</reference>
<dbReference type="CDD" id="cd06225">
    <property type="entry name" value="HAMP"/>
    <property type="match status" value="1"/>
</dbReference>
<evidence type="ECO:0000259" key="14">
    <source>
        <dbReference type="PROSITE" id="PS50885"/>
    </source>
</evidence>
<dbReference type="Gene3D" id="3.30.565.10">
    <property type="entry name" value="Histidine kinase-like ATPase, C-terminal domain"/>
    <property type="match status" value="1"/>
</dbReference>
<feature type="domain" description="Histidine kinase" evidence="13">
    <location>
        <begin position="372"/>
        <end position="583"/>
    </location>
</feature>
<dbReference type="CDD" id="cd00082">
    <property type="entry name" value="HisKA"/>
    <property type="match status" value="1"/>
</dbReference>
<proteinExistence type="predicted"/>
<keyword evidence="5" id="KW-0597">Phosphoprotein</keyword>
<comment type="subcellular location">
    <subcellularLocation>
        <location evidence="2">Cell membrane</location>
        <topology evidence="2">Multi-pass membrane protein</topology>
    </subcellularLocation>
</comment>
<dbReference type="GO" id="GO:0016301">
    <property type="term" value="F:kinase activity"/>
    <property type="evidence" value="ECO:0007669"/>
    <property type="project" value="UniProtKB-KW"/>
</dbReference>
<evidence type="ECO:0000256" key="2">
    <source>
        <dbReference type="ARBA" id="ARBA00004651"/>
    </source>
</evidence>
<keyword evidence="16" id="KW-1185">Reference proteome</keyword>
<protein>
    <recommendedName>
        <fullName evidence="3">histidine kinase</fullName>
        <ecNumber evidence="3">2.7.13.3</ecNumber>
    </recommendedName>
</protein>
<dbReference type="CDD" id="cd00075">
    <property type="entry name" value="HATPase"/>
    <property type="match status" value="1"/>
</dbReference>
<dbReference type="Gene3D" id="1.10.287.130">
    <property type="match status" value="1"/>
</dbReference>
<keyword evidence="11 12" id="KW-0472">Membrane</keyword>
<dbReference type="EMBL" id="LVWI01000044">
    <property type="protein sequence ID" value="OKP85461.1"/>
    <property type="molecule type" value="Genomic_DNA"/>
</dbReference>
<dbReference type="InterPro" id="IPR036890">
    <property type="entry name" value="HATPase_C_sf"/>
</dbReference>
<dbReference type="PROSITE" id="PS50109">
    <property type="entry name" value="HIS_KIN"/>
    <property type="match status" value="1"/>
</dbReference>
<feature type="transmembrane region" description="Helical" evidence="12">
    <location>
        <begin position="12"/>
        <end position="33"/>
    </location>
</feature>
<sequence length="583" mass="67069">MKNKSITFKLFMITVLFFAFFYMMIILSQLLLFNDFYENHKLNKVEQHLAKFASDYTRKEWSSDQLSREILKFMTRNRSQLAIIDIDGKVVVDDPYHMLITQDDGQKMMVSLSLFMTLHGDQFRAANIQKGDRITLWGEVEKRGKENTSVLYPEKMYIPDSKVIGEEEGKVSSQVSGTVSNIELPYFKIWNQRQGLLMQALSETFPLSGELKKRLNHMEMQQFPWFESWSGTNNVIILQPLLKNNGELEILFSVTSIQEISDTNDALREFYIYLGIGGFFLILILSLFFSKIVTKPLIALNQMAKRMLNFDFTAVSPIRQNDELGSLSNSMLLMSQKLDSALSELKDANVKLLEDIEQKQRLEVLQQSFFANASHELKTPLSIVKSFAEGLQDGVNVKKREHYMSVIIEEAGKMEMLIKDMLDLARLESGTIVLRKRMFLLSELVEKVADKLVYLLKEKELEIIVVPVNELHVLADQEWMEQVIINLIMNAIRHAEEGSVITIEIHSDTSTKLYVDNIGETIPEDQLHLIWERFYRVEPSRSRKTGGTGLGLSIAGQILGMHGFDYEVENLQNGVRFIIHFSN</sequence>
<dbReference type="EC" id="2.7.13.3" evidence="3"/>
<dbReference type="SMART" id="SM00304">
    <property type="entry name" value="HAMP"/>
    <property type="match status" value="1"/>
</dbReference>
<comment type="catalytic activity">
    <reaction evidence="1">
        <text>ATP + protein L-histidine = ADP + protein N-phospho-L-histidine.</text>
        <dbReference type="EC" id="2.7.13.3"/>
    </reaction>
</comment>
<keyword evidence="12" id="KW-0812">Transmembrane</keyword>
<keyword evidence="9" id="KW-0067">ATP-binding</keyword>
<evidence type="ECO:0000256" key="9">
    <source>
        <dbReference type="ARBA" id="ARBA00022840"/>
    </source>
</evidence>
<dbReference type="InterPro" id="IPR050351">
    <property type="entry name" value="BphY/WalK/GraS-like"/>
</dbReference>
<dbReference type="SMART" id="SM00388">
    <property type="entry name" value="HisKA"/>
    <property type="match status" value="1"/>
</dbReference>
<evidence type="ECO:0000256" key="5">
    <source>
        <dbReference type="ARBA" id="ARBA00022553"/>
    </source>
</evidence>
<dbReference type="InterPro" id="IPR036097">
    <property type="entry name" value="HisK_dim/P_sf"/>
</dbReference>
<keyword evidence="8 15" id="KW-0418">Kinase</keyword>
<dbReference type="PANTHER" id="PTHR45453">
    <property type="entry name" value="PHOSPHATE REGULON SENSOR PROTEIN PHOR"/>
    <property type="match status" value="1"/>
</dbReference>
<comment type="caution">
    <text evidence="15">The sequence shown here is derived from an EMBL/GenBank/DDBJ whole genome shotgun (WGS) entry which is preliminary data.</text>
</comment>
<keyword evidence="7" id="KW-0547">Nucleotide-binding</keyword>
<dbReference type="Pfam" id="PF00512">
    <property type="entry name" value="HisKA"/>
    <property type="match status" value="1"/>
</dbReference>
<dbReference type="InterPro" id="IPR003660">
    <property type="entry name" value="HAMP_dom"/>
</dbReference>